<proteinExistence type="predicted"/>
<sequence length="128" mass="14837">MTTPLRLQCQYPYKTCTNIRAMKKDGDVHKLCALHRDRANSIQKIYATKRRHRMRELRKARGTPTRRIRAKATIQPVPFAAPGTPVNPFDLETLHELLMENEAEPIWTESDSDDLSVEECDILNQILH</sequence>
<protein>
    <submittedName>
        <fullName evidence="2">Aste57867_335 protein</fullName>
    </submittedName>
</protein>
<dbReference type="EMBL" id="VJMH01000015">
    <property type="protein sequence ID" value="KAF0720405.1"/>
    <property type="molecule type" value="Genomic_DNA"/>
</dbReference>
<reference evidence="1" key="2">
    <citation type="submission" date="2019-06" db="EMBL/GenBank/DDBJ databases">
        <title>Genomics analysis of Aphanomyces spp. identifies a new class of oomycete effector associated with host adaptation.</title>
        <authorList>
            <person name="Gaulin E."/>
        </authorList>
    </citation>
    <scope>NUCLEOTIDE SEQUENCE</scope>
    <source>
        <strain evidence="1">CBS 578.67</strain>
    </source>
</reference>
<organism evidence="2 3">
    <name type="scientific">Aphanomyces stellatus</name>
    <dbReference type="NCBI Taxonomy" id="120398"/>
    <lineage>
        <taxon>Eukaryota</taxon>
        <taxon>Sar</taxon>
        <taxon>Stramenopiles</taxon>
        <taxon>Oomycota</taxon>
        <taxon>Saprolegniomycetes</taxon>
        <taxon>Saprolegniales</taxon>
        <taxon>Verrucalvaceae</taxon>
        <taxon>Aphanomyces</taxon>
    </lineage>
</organism>
<name>A0A485K7B3_9STRA</name>
<accession>A0A485K7B3</accession>
<evidence type="ECO:0000313" key="1">
    <source>
        <dbReference type="EMBL" id="KAF0720405.1"/>
    </source>
</evidence>
<reference evidence="2 3" key="1">
    <citation type="submission" date="2019-03" db="EMBL/GenBank/DDBJ databases">
        <authorList>
            <person name="Gaulin E."/>
            <person name="Dumas B."/>
        </authorList>
    </citation>
    <scope>NUCLEOTIDE SEQUENCE [LARGE SCALE GENOMIC DNA]</scope>
    <source>
        <strain evidence="2">CBS 568.67</strain>
    </source>
</reference>
<dbReference type="AlphaFoldDB" id="A0A485K7B3"/>
<dbReference type="OrthoDB" id="72798at2759"/>
<gene>
    <name evidence="2" type="primary">Aste57867_335</name>
    <name evidence="1" type="ORF">As57867_000335</name>
    <name evidence="2" type="ORF">ASTE57867_335</name>
</gene>
<evidence type="ECO:0000313" key="2">
    <source>
        <dbReference type="EMBL" id="VFT77561.1"/>
    </source>
</evidence>
<dbReference type="EMBL" id="CAADRA010000015">
    <property type="protein sequence ID" value="VFT77561.1"/>
    <property type="molecule type" value="Genomic_DNA"/>
</dbReference>
<keyword evidence="3" id="KW-1185">Reference proteome</keyword>
<dbReference type="Proteomes" id="UP000332933">
    <property type="component" value="Unassembled WGS sequence"/>
</dbReference>
<evidence type="ECO:0000313" key="3">
    <source>
        <dbReference type="Proteomes" id="UP000332933"/>
    </source>
</evidence>